<evidence type="ECO:0000256" key="3">
    <source>
        <dbReference type="SAM" id="Phobius"/>
    </source>
</evidence>
<evidence type="ECO:0000256" key="2">
    <source>
        <dbReference type="SAM" id="MobiDB-lite"/>
    </source>
</evidence>
<keyword evidence="1" id="KW-0479">Metal-binding</keyword>
<keyword evidence="1" id="KW-0862">Zinc</keyword>
<sequence>MSCKHTRSLILWSLKHLRPLTSDYKPPSSPSGCLICHESFNAASHFPLRITDVPGCPGHVFGATCLLEWITGPWAKANTCPLCRTVLLSASASRTSDVDSEEASARNEYRASVDYDFRIEMMRDVEAKIRKSVDLFEDLAEGFLGVPVGRDEGGHGGEQDVSEQNAHEQGSQNSVGQPTEQEPEHTNESDVPPHIQSPTATRQLPINTLEARVFAPKFRDATAHWTREERNETRALYISKGLSSEMLNFYDRMHWLVDRQSGIQALKGEAVRAEKRRHASGTAAPAAPLSLPMWLRVILTALSVMVYFRLAVGLARGC</sequence>
<feature type="compositionally biased region" description="Basic and acidic residues" evidence="2">
    <location>
        <begin position="149"/>
        <end position="158"/>
    </location>
</feature>
<dbReference type="SUPFAM" id="SSF57850">
    <property type="entry name" value="RING/U-box"/>
    <property type="match status" value="1"/>
</dbReference>
<proteinExistence type="predicted"/>
<dbReference type="OrthoDB" id="8062037at2759"/>
<protein>
    <recommendedName>
        <fullName evidence="4">RING-type domain-containing protein</fullName>
    </recommendedName>
</protein>
<accession>A0A6A6IC64</accession>
<dbReference type="GO" id="GO:0008270">
    <property type="term" value="F:zinc ion binding"/>
    <property type="evidence" value="ECO:0007669"/>
    <property type="project" value="UniProtKB-KW"/>
</dbReference>
<keyword evidence="3" id="KW-0472">Membrane</keyword>
<dbReference type="Gene3D" id="3.30.40.10">
    <property type="entry name" value="Zinc/RING finger domain, C3HC4 (zinc finger)"/>
    <property type="match status" value="1"/>
</dbReference>
<keyword evidence="3" id="KW-1133">Transmembrane helix</keyword>
<dbReference type="InterPro" id="IPR001841">
    <property type="entry name" value="Znf_RING"/>
</dbReference>
<organism evidence="5 6">
    <name type="scientific">Trematosphaeria pertusa</name>
    <dbReference type="NCBI Taxonomy" id="390896"/>
    <lineage>
        <taxon>Eukaryota</taxon>
        <taxon>Fungi</taxon>
        <taxon>Dikarya</taxon>
        <taxon>Ascomycota</taxon>
        <taxon>Pezizomycotina</taxon>
        <taxon>Dothideomycetes</taxon>
        <taxon>Pleosporomycetidae</taxon>
        <taxon>Pleosporales</taxon>
        <taxon>Massarineae</taxon>
        <taxon>Trematosphaeriaceae</taxon>
        <taxon>Trematosphaeria</taxon>
    </lineage>
</organism>
<feature type="compositionally biased region" description="Polar residues" evidence="2">
    <location>
        <begin position="162"/>
        <end position="180"/>
    </location>
</feature>
<reference evidence="5" key="1">
    <citation type="journal article" date="2020" name="Stud. Mycol.">
        <title>101 Dothideomycetes genomes: a test case for predicting lifestyles and emergence of pathogens.</title>
        <authorList>
            <person name="Haridas S."/>
            <person name="Albert R."/>
            <person name="Binder M."/>
            <person name="Bloem J."/>
            <person name="Labutti K."/>
            <person name="Salamov A."/>
            <person name="Andreopoulos B."/>
            <person name="Baker S."/>
            <person name="Barry K."/>
            <person name="Bills G."/>
            <person name="Bluhm B."/>
            <person name="Cannon C."/>
            <person name="Castanera R."/>
            <person name="Culley D."/>
            <person name="Daum C."/>
            <person name="Ezra D."/>
            <person name="Gonzalez J."/>
            <person name="Henrissat B."/>
            <person name="Kuo A."/>
            <person name="Liang C."/>
            <person name="Lipzen A."/>
            <person name="Lutzoni F."/>
            <person name="Magnuson J."/>
            <person name="Mondo S."/>
            <person name="Nolan M."/>
            <person name="Ohm R."/>
            <person name="Pangilinan J."/>
            <person name="Park H.-J."/>
            <person name="Ramirez L."/>
            <person name="Alfaro M."/>
            <person name="Sun H."/>
            <person name="Tritt A."/>
            <person name="Yoshinaga Y."/>
            <person name="Zwiers L.-H."/>
            <person name="Turgeon B."/>
            <person name="Goodwin S."/>
            <person name="Spatafora J."/>
            <person name="Crous P."/>
            <person name="Grigoriev I."/>
        </authorList>
    </citation>
    <scope>NUCLEOTIDE SEQUENCE</scope>
    <source>
        <strain evidence="5">CBS 122368</strain>
    </source>
</reference>
<dbReference type="GeneID" id="54582445"/>
<dbReference type="Proteomes" id="UP000800094">
    <property type="component" value="Unassembled WGS sequence"/>
</dbReference>
<keyword evidence="3" id="KW-0812">Transmembrane</keyword>
<name>A0A6A6IC64_9PLEO</name>
<keyword evidence="1" id="KW-0863">Zinc-finger</keyword>
<feature type="domain" description="RING-type" evidence="4">
    <location>
        <begin position="33"/>
        <end position="84"/>
    </location>
</feature>
<feature type="transmembrane region" description="Helical" evidence="3">
    <location>
        <begin position="293"/>
        <end position="312"/>
    </location>
</feature>
<dbReference type="InterPro" id="IPR013083">
    <property type="entry name" value="Znf_RING/FYVE/PHD"/>
</dbReference>
<dbReference type="RefSeq" id="XP_033682843.1">
    <property type="nucleotide sequence ID" value="XM_033829115.1"/>
</dbReference>
<evidence type="ECO:0000259" key="4">
    <source>
        <dbReference type="PROSITE" id="PS50089"/>
    </source>
</evidence>
<keyword evidence="6" id="KW-1185">Reference proteome</keyword>
<gene>
    <name evidence="5" type="ORF">BU26DRAFT_519652</name>
</gene>
<dbReference type="PROSITE" id="PS50089">
    <property type="entry name" value="ZF_RING_2"/>
    <property type="match status" value="1"/>
</dbReference>
<feature type="region of interest" description="Disordered" evidence="2">
    <location>
        <begin position="147"/>
        <end position="203"/>
    </location>
</feature>
<dbReference type="EMBL" id="ML987196">
    <property type="protein sequence ID" value="KAF2247839.1"/>
    <property type="molecule type" value="Genomic_DNA"/>
</dbReference>
<evidence type="ECO:0000256" key="1">
    <source>
        <dbReference type="PROSITE-ProRule" id="PRU00175"/>
    </source>
</evidence>
<evidence type="ECO:0000313" key="5">
    <source>
        <dbReference type="EMBL" id="KAF2247839.1"/>
    </source>
</evidence>
<evidence type="ECO:0000313" key="6">
    <source>
        <dbReference type="Proteomes" id="UP000800094"/>
    </source>
</evidence>
<dbReference type="AlphaFoldDB" id="A0A6A6IC64"/>